<dbReference type="GO" id="GO:0005768">
    <property type="term" value="C:endosome"/>
    <property type="evidence" value="ECO:0007669"/>
    <property type="project" value="TreeGrafter"/>
</dbReference>
<dbReference type="GO" id="GO:0042144">
    <property type="term" value="P:vacuole fusion, non-autophagic"/>
    <property type="evidence" value="ECO:0007669"/>
    <property type="project" value="TreeGrafter"/>
</dbReference>
<dbReference type="InterPro" id="IPR006925">
    <property type="entry name" value="Vps16_C"/>
</dbReference>
<dbReference type="PANTHER" id="PTHR12811">
    <property type="entry name" value="VACUOLAR PROTEIN SORTING VPS16"/>
    <property type="match status" value="1"/>
</dbReference>
<evidence type="ECO:0000256" key="2">
    <source>
        <dbReference type="PIRNR" id="PIRNR007949"/>
    </source>
</evidence>
<keyword evidence="6" id="KW-1185">Reference proteome</keyword>
<dbReference type="GO" id="GO:0003779">
    <property type="term" value="F:actin binding"/>
    <property type="evidence" value="ECO:0007669"/>
    <property type="project" value="TreeGrafter"/>
</dbReference>
<dbReference type="STRING" id="765440.A0A0C3GM38"/>
<dbReference type="InterPro" id="IPR038132">
    <property type="entry name" value="Vps16_C_sf"/>
</dbReference>
<dbReference type="EMBL" id="KN832971">
    <property type="protein sequence ID" value="KIM91586.1"/>
    <property type="molecule type" value="Genomic_DNA"/>
</dbReference>
<evidence type="ECO:0000259" key="4">
    <source>
        <dbReference type="Pfam" id="PF04841"/>
    </source>
</evidence>
<dbReference type="GO" id="GO:0016197">
    <property type="term" value="P:endosomal transport"/>
    <property type="evidence" value="ECO:0007669"/>
    <property type="project" value="TreeGrafter"/>
</dbReference>
<accession>A0A0C3GM38</accession>
<dbReference type="OrthoDB" id="1792at2759"/>
<comment type="similarity">
    <text evidence="1 2">Belongs to the VPS16 family.</text>
</comment>
<feature type="domain" description="Vps16 C-terminal" evidence="3">
    <location>
        <begin position="522"/>
        <end position="830"/>
    </location>
</feature>
<dbReference type="AlphaFoldDB" id="A0A0C3GM38"/>
<dbReference type="FunFam" id="1.10.150.780:FF:000001">
    <property type="entry name" value="Vacuolar protein sorting-associated protein 16 homolog"/>
    <property type="match status" value="1"/>
</dbReference>
<sequence length="845" mass="94536">MIGTMSEHPTASWEAMQDGNVFYRRQQLYSTHGKLPKLEDYIVAGCRYGGPLALMRDTSKLIALGRSAPVVKNEIKVYSPGGEGLIWFAWDSGNIIRFGWTMDERLVVLNEEGVYRVYDLQGDYQQHSLGTEAGELGVVDARIHENGLVALTGSLTLLEVKDWEGGRPLTLANPGLTEPPHSWAVIPPDMTISRHVEVLLSVESSILAVDNLESIDQRLSRGPFTHVSPSPNGKSLALLTLSGTLWVVSTDFQRNLAEFDTASVAGAHGQVRQVEWCGNDAILVTWDALTLLVGPFGDTLQYSYAGTTFAITEIDGVRVISSDVCDLIQKVPASSLSIFRPGSTSPSAILYDAWESFSRRSPKADESIRSIRPDLAAAVDECIDAAGREWEPYWQRRLLNAAKFGWGFLDLYNPTDFVNMGQALKILNAVRFYEISIPLTYSQYIHASPSRLVARLTSRNLHLLALRISTYLSLKPDVVLKHWASAKIMRSKASATDGDVDGDDEVCKMIVDKFEQLGGEGVSYADIAKRAWEVGRAGLATKLLDHESRTSDQVPLLLTMKEDRLALMKAVDSGDTDLVYHVLLHLHKRLPLGDFFRLIEDGGSRLVPASRLLQVYAREQNREMLRDFYYSDDRRVESAVLSLDEAARMSDPNAKITSVKAAQKFFSEDKDRPFEAKMMDESARLLTVQQQLEKETDGKITFFGLSVSETIRTCLLNGMSRRADKIKSEFKVPDKRFWYIKLQALTAIRDFDGLDTFAKSKRSPIGYQPFVHHLVEKGYSKEAAGYVVRCDANQRVDLYVECGDWRMAGKECKDRGDKARMEQLRRTCPNSLIARELDQIASSMK</sequence>
<comment type="function">
    <text evidence="2">Essential for vacuolar protein sorting. Required for vacuole biogenesis, stability and to maintain vacuole morphology.</text>
</comment>
<dbReference type="GO" id="GO:0030897">
    <property type="term" value="C:HOPS complex"/>
    <property type="evidence" value="ECO:0007669"/>
    <property type="project" value="TreeGrafter"/>
</dbReference>
<dbReference type="Proteomes" id="UP000054166">
    <property type="component" value="Unassembled WGS sequence"/>
</dbReference>
<dbReference type="GO" id="GO:0098588">
    <property type="term" value="C:bounding membrane of organelle"/>
    <property type="evidence" value="ECO:0007669"/>
    <property type="project" value="UniProtKB-ARBA"/>
</dbReference>
<dbReference type="Pfam" id="PF04840">
    <property type="entry name" value="Vps16_C"/>
    <property type="match status" value="1"/>
</dbReference>
<dbReference type="Gene3D" id="1.10.150.780">
    <property type="entry name" value="Vps16, C-terminal region"/>
    <property type="match status" value="1"/>
</dbReference>
<evidence type="ECO:0000313" key="6">
    <source>
        <dbReference type="Proteomes" id="UP000054166"/>
    </source>
</evidence>
<reference evidence="5 6" key="1">
    <citation type="submission" date="2014-04" db="EMBL/GenBank/DDBJ databases">
        <authorList>
            <consortium name="DOE Joint Genome Institute"/>
            <person name="Kuo A."/>
            <person name="Tarkka M."/>
            <person name="Buscot F."/>
            <person name="Kohler A."/>
            <person name="Nagy L.G."/>
            <person name="Floudas D."/>
            <person name="Copeland A."/>
            <person name="Barry K.W."/>
            <person name="Cichocki N."/>
            <person name="Veneault-Fourrey C."/>
            <person name="LaButti K."/>
            <person name="Lindquist E.A."/>
            <person name="Lipzen A."/>
            <person name="Lundell T."/>
            <person name="Morin E."/>
            <person name="Murat C."/>
            <person name="Sun H."/>
            <person name="Tunlid A."/>
            <person name="Henrissat B."/>
            <person name="Grigoriev I.V."/>
            <person name="Hibbett D.S."/>
            <person name="Martin F."/>
            <person name="Nordberg H.P."/>
            <person name="Cantor M.N."/>
            <person name="Hua S.X."/>
        </authorList>
    </citation>
    <scope>NUCLEOTIDE SEQUENCE [LARGE SCALE GENOMIC DNA]</scope>
    <source>
        <strain evidence="5 6">F 1598</strain>
    </source>
</reference>
<dbReference type="Pfam" id="PF04841">
    <property type="entry name" value="Vps16_N"/>
    <property type="match status" value="1"/>
</dbReference>
<proteinExistence type="inferred from homology"/>
<organism evidence="5 6">
    <name type="scientific">Piloderma croceum (strain F 1598)</name>
    <dbReference type="NCBI Taxonomy" id="765440"/>
    <lineage>
        <taxon>Eukaryota</taxon>
        <taxon>Fungi</taxon>
        <taxon>Dikarya</taxon>
        <taxon>Basidiomycota</taxon>
        <taxon>Agaricomycotina</taxon>
        <taxon>Agaricomycetes</taxon>
        <taxon>Agaricomycetidae</taxon>
        <taxon>Atheliales</taxon>
        <taxon>Atheliaceae</taxon>
        <taxon>Piloderma</taxon>
    </lineage>
</organism>
<dbReference type="FunCoup" id="A0A0C3GM38">
    <property type="interactions" value="787"/>
</dbReference>
<dbReference type="InterPro" id="IPR016534">
    <property type="entry name" value="VPS16"/>
</dbReference>
<dbReference type="GO" id="GO:0006886">
    <property type="term" value="P:intracellular protein transport"/>
    <property type="evidence" value="ECO:0007669"/>
    <property type="project" value="InterPro"/>
</dbReference>
<evidence type="ECO:0000256" key="1">
    <source>
        <dbReference type="ARBA" id="ARBA00009250"/>
    </source>
</evidence>
<protein>
    <recommendedName>
        <fullName evidence="2">Probable vacuolar protein sorting-associated protein 16 homolog</fullName>
    </recommendedName>
</protein>
<evidence type="ECO:0000313" key="5">
    <source>
        <dbReference type="EMBL" id="KIM91586.1"/>
    </source>
</evidence>
<keyword evidence="2" id="KW-0653">Protein transport</keyword>
<dbReference type="InterPro" id="IPR006926">
    <property type="entry name" value="Vps16_N"/>
</dbReference>
<keyword evidence="2" id="KW-0813">Transport</keyword>
<gene>
    <name evidence="5" type="ORF">PILCRDRAFT_133551</name>
</gene>
<feature type="domain" description="Vps16 N-terminal" evidence="4">
    <location>
        <begin position="9"/>
        <end position="418"/>
    </location>
</feature>
<dbReference type="PIRSF" id="PIRSF007949">
    <property type="entry name" value="VPS16"/>
    <property type="match status" value="1"/>
</dbReference>
<reference evidence="6" key="2">
    <citation type="submission" date="2015-01" db="EMBL/GenBank/DDBJ databases">
        <title>Evolutionary Origins and Diversification of the Mycorrhizal Mutualists.</title>
        <authorList>
            <consortium name="DOE Joint Genome Institute"/>
            <consortium name="Mycorrhizal Genomics Consortium"/>
            <person name="Kohler A."/>
            <person name="Kuo A."/>
            <person name="Nagy L.G."/>
            <person name="Floudas D."/>
            <person name="Copeland A."/>
            <person name="Barry K.W."/>
            <person name="Cichocki N."/>
            <person name="Veneault-Fourrey C."/>
            <person name="LaButti K."/>
            <person name="Lindquist E.A."/>
            <person name="Lipzen A."/>
            <person name="Lundell T."/>
            <person name="Morin E."/>
            <person name="Murat C."/>
            <person name="Riley R."/>
            <person name="Ohm R."/>
            <person name="Sun H."/>
            <person name="Tunlid A."/>
            <person name="Henrissat B."/>
            <person name="Grigoriev I.V."/>
            <person name="Hibbett D.S."/>
            <person name="Martin F."/>
        </authorList>
    </citation>
    <scope>NUCLEOTIDE SEQUENCE [LARGE SCALE GENOMIC DNA]</scope>
    <source>
        <strain evidence="6">F 1598</strain>
    </source>
</reference>
<dbReference type="HOGENOM" id="CLU_008909_1_0_1"/>
<name>A0A0C3GM38_PILCF</name>
<dbReference type="InParanoid" id="A0A0C3GM38"/>
<dbReference type="SUPFAM" id="SSF69322">
    <property type="entry name" value="Tricorn protease domain 2"/>
    <property type="match status" value="1"/>
</dbReference>
<dbReference type="PANTHER" id="PTHR12811:SF0">
    <property type="entry name" value="VACUOLAR PROTEIN SORTING-ASSOCIATED PROTEIN 16 HOMOLOG"/>
    <property type="match status" value="1"/>
</dbReference>
<evidence type="ECO:0000259" key="3">
    <source>
        <dbReference type="Pfam" id="PF04840"/>
    </source>
</evidence>